<proteinExistence type="inferred from homology"/>
<keyword evidence="2" id="KW-0547">Nucleotide-binding</keyword>
<feature type="coiled-coil region" evidence="9">
    <location>
        <begin position="694"/>
        <end position="763"/>
    </location>
</feature>
<evidence type="ECO:0000259" key="10">
    <source>
        <dbReference type="PROSITE" id="PS51456"/>
    </source>
</evidence>
<feature type="non-terminal residue" evidence="11">
    <location>
        <position position="1"/>
    </location>
</feature>
<dbReference type="EMBL" id="CAXKWB010016173">
    <property type="protein sequence ID" value="CAL4115658.1"/>
    <property type="molecule type" value="Genomic_DNA"/>
</dbReference>
<dbReference type="Gene3D" id="1.10.10.820">
    <property type="match status" value="1"/>
</dbReference>
<evidence type="ECO:0000313" key="12">
    <source>
        <dbReference type="Proteomes" id="UP001497623"/>
    </source>
</evidence>
<feature type="coiled-coil region" evidence="9">
    <location>
        <begin position="1066"/>
        <end position="1100"/>
    </location>
</feature>
<organism evidence="11 12">
    <name type="scientific">Meganyctiphanes norvegica</name>
    <name type="common">Northern krill</name>
    <name type="synonym">Thysanopoda norvegica</name>
    <dbReference type="NCBI Taxonomy" id="48144"/>
    <lineage>
        <taxon>Eukaryota</taxon>
        <taxon>Metazoa</taxon>
        <taxon>Ecdysozoa</taxon>
        <taxon>Arthropoda</taxon>
        <taxon>Crustacea</taxon>
        <taxon>Multicrustacea</taxon>
        <taxon>Malacostraca</taxon>
        <taxon>Eumalacostraca</taxon>
        <taxon>Eucarida</taxon>
        <taxon>Euphausiacea</taxon>
        <taxon>Euphausiidae</taxon>
        <taxon>Meganyctiphanes</taxon>
    </lineage>
</organism>
<dbReference type="SMART" id="SM00242">
    <property type="entry name" value="MYSc"/>
    <property type="match status" value="1"/>
</dbReference>
<dbReference type="GO" id="GO:0048731">
    <property type="term" value="P:system development"/>
    <property type="evidence" value="ECO:0007669"/>
    <property type="project" value="UniProtKB-ARBA"/>
</dbReference>
<dbReference type="Gene3D" id="3.40.850.10">
    <property type="entry name" value="Kinesin motor domain"/>
    <property type="match status" value="1"/>
</dbReference>
<comment type="caution">
    <text evidence="8">Lacks conserved residue(s) required for the propagation of feature annotation.</text>
</comment>
<evidence type="ECO:0000256" key="5">
    <source>
        <dbReference type="ARBA" id="ARBA00023123"/>
    </source>
</evidence>
<dbReference type="InterPro" id="IPR002928">
    <property type="entry name" value="Myosin_tail"/>
</dbReference>
<evidence type="ECO:0000313" key="11">
    <source>
        <dbReference type="EMBL" id="CAL4115658.1"/>
    </source>
</evidence>
<keyword evidence="6" id="KW-0505">Motor protein</keyword>
<feature type="coiled-coil region" evidence="9">
    <location>
        <begin position="1172"/>
        <end position="1209"/>
    </location>
</feature>
<dbReference type="FunFam" id="1.20.58.530:FF:000001">
    <property type="entry name" value="Myosin heavy chain"/>
    <property type="match status" value="1"/>
</dbReference>
<keyword evidence="4 9" id="KW-0175">Coiled coil</keyword>
<evidence type="ECO:0000256" key="7">
    <source>
        <dbReference type="ARBA" id="ARBA00023203"/>
    </source>
</evidence>
<dbReference type="GO" id="GO:0005524">
    <property type="term" value="F:ATP binding"/>
    <property type="evidence" value="ECO:0007669"/>
    <property type="project" value="UniProtKB-KW"/>
</dbReference>
<dbReference type="SUPFAM" id="SSF90257">
    <property type="entry name" value="Myosin rod fragments"/>
    <property type="match status" value="3"/>
</dbReference>
<dbReference type="GO" id="GO:0048513">
    <property type="term" value="P:animal organ development"/>
    <property type="evidence" value="ECO:0007669"/>
    <property type="project" value="UniProtKB-ARBA"/>
</dbReference>
<evidence type="ECO:0000256" key="9">
    <source>
        <dbReference type="SAM" id="Coils"/>
    </source>
</evidence>
<dbReference type="Gene3D" id="1.20.58.530">
    <property type="match status" value="1"/>
</dbReference>
<dbReference type="PANTHER" id="PTHR13140:SF857">
    <property type="entry name" value="MYOSIN-11"/>
    <property type="match status" value="1"/>
</dbReference>
<comment type="similarity">
    <text evidence="1 8">Belongs to the TRAFAC class myosin-kinesin ATPase superfamily. Myosin family.</text>
</comment>
<dbReference type="GO" id="GO:0006936">
    <property type="term" value="P:muscle contraction"/>
    <property type="evidence" value="ECO:0007669"/>
    <property type="project" value="UniProtKB-ARBA"/>
</dbReference>
<dbReference type="PROSITE" id="PS51456">
    <property type="entry name" value="MYOSIN_MOTOR"/>
    <property type="match status" value="1"/>
</dbReference>
<dbReference type="GO" id="GO:0042802">
    <property type="term" value="F:identical protein binding"/>
    <property type="evidence" value="ECO:0007669"/>
    <property type="project" value="UniProtKB-ARBA"/>
</dbReference>
<dbReference type="FunFam" id="1.20.120.720:FF:000001">
    <property type="entry name" value="Myosin heavy chain, muscle"/>
    <property type="match status" value="1"/>
</dbReference>
<evidence type="ECO:0000256" key="2">
    <source>
        <dbReference type="ARBA" id="ARBA00022741"/>
    </source>
</evidence>
<feature type="domain" description="Myosin motor" evidence="10">
    <location>
        <begin position="1"/>
        <end position="567"/>
    </location>
</feature>
<dbReference type="GO" id="GO:0016459">
    <property type="term" value="C:myosin complex"/>
    <property type="evidence" value="ECO:0007669"/>
    <property type="project" value="UniProtKB-KW"/>
</dbReference>
<dbReference type="GO" id="GO:0051015">
    <property type="term" value="F:actin filament binding"/>
    <property type="evidence" value="ECO:0007669"/>
    <property type="project" value="TreeGrafter"/>
</dbReference>
<accession>A0AAV2R952</accession>
<keyword evidence="5 8" id="KW-0518">Myosin</keyword>
<dbReference type="Gene3D" id="1.20.5.4820">
    <property type="match status" value="1"/>
</dbReference>
<dbReference type="InterPro" id="IPR001609">
    <property type="entry name" value="Myosin_head_motor_dom-like"/>
</dbReference>
<feature type="non-terminal residue" evidence="11">
    <location>
        <position position="1250"/>
    </location>
</feature>
<dbReference type="Pfam" id="PF01576">
    <property type="entry name" value="Myosin_tail_1"/>
    <property type="match status" value="1"/>
</dbReference>
<evidence type="ECO:0000256" key="6">
    <source>
        <dbReference type="ARBA" id="ARBA00023175"/>
    </source>
</evidence>
<reference evidence="11 12" key="1">
    <citation type="submission" date="2024-05" db="EMBL/GenBank/DDBJ databases">
        <authorList>
            <person name="Wallberg A."/>
        </authorList>
    </citation>
    <scope>NUCLEOTIDE SEQUENCE [LARGE SCALE GENOMIC DNA]</scope>
</reference>
<comment type="caution">
    <text evidence="11">The sequence shown here is derived from an EMBL/GenBank/DDBJ whole genome shotgun (WGS) entry which is preliminary data.</text>
</comment>
<evidence type="ECO:0000256" key="4">
    <source>
        <dbReference type="ARBA" id="ARBA00023054"/>
    </source>
</evidence>
<dbReference type="PROSITE" id="PS50096">
    <property type="entry name" value="IQ"/>
    <property type="match status" value="1"/>
</dbReference>
<dbReference type="GO" id="GO:0030017">
    <property type="term" value="C:sarcomere"/>
    <property type="evidence" value="ECO:0007669"/>
    <property type="project" value="UniProtKB-ARBA"/>
</dbReference>
<dbReference type="GO" id="GO:0000146">
    <property type="term" value="F:microfilament motor activity"/>
    <property type="evidence" value="ECO:0007669"/>
    <property type="project" value="TreeGrafter"/>
</dbReference>
<dbReference type="Proteomes" id="UP001497623">
    <property type="component" value="Unassembled WGS sequence"/>
</dbReference>
<keyword evidence="3" id="KW-0067">ATP-binding</keyword>
<dbReference type="SUPFAM" id="SSF52540">
    <property type="entry name" value="P-loop containing nucleoside triphosphate hydrolases"/>
    <property type="match status" value="1"/>
</dbReference>
<dbReference type="AlphaFoldDB" id="A0AAV2R952"/>
<dbReference type="Gene3D" id="1.20.5.340">
    <property type="match status" value="4"/>
</dbReference>
<dbReference type="PRINTS" id="PR00193">
    <property type="entry name" value="MYOSINHEAVY"/>
</dbReference>
<feature type="coiled-coil region" evidence="9">
    <location>
        <begin position="890"/>
        <end position="924"/>
    </location>
</feature>
<name>A0AAV2R952_MEGNR</name>
<keyword evidence="7 8" id="KW-0009">Actin-binding</keyword>
<evidence type="ECO:0000256" key="1">
    <source>
        <dbReference type="ARBA" id="ARBA00008314"/>
    </source>
</evidence>
<feature type="coiled-coil region" evidence="9">
    <location>
        <begin position="631"/>
        <end position="665"/>
    </location>
</feature>
<dbReference type="PANTHER" id="PTHR13140">
    <property type="entry name" value="MYOSIN"/>
    <property type="match status" value="1"/>
</dbReference>
<dbReference type="GO" id="GO:0016020">
    <property type="term" value="C:membrane"/>
    <property type="evidence" value="ECO:0007669"/>
    <property type="project" value="TreeGrafter"/>
</dbReference>
<dbReference type="FunFam" id="1.10.10.820:FF:000001">
    <property type="entry name" value="Myosin heavy chain"/>
    <property type="match status" value="1"/>
</dbReference>
<dbReference type="GO" id="GO:0007015">
    <property type="term" value="P:actin filament organization"/>
    <property type="evidence" value="ECO:0007669"/>
    <property type="project" value="TreeGrafter"/>
</dbReference>
<dbReference type="InterPro" id="IPR027417">
    <property type="entry name" value="P-loop_NTPase"/>
</dbReference>
<dbReference type="GO" id="GO:0045214">
    <property type="term" value="P:sarcomere organization"/>
    <property type="evidence" value="ECO:0007669"/>
    <property type="project" value="UniProtKB-ARBA"/>
</dbReference>
<sequence length="1250" mass="145065">NLEDQIVQTNPILEAFGNAKTVRNDNSSRFGKFIRIHFGPTGKVAGADIENYLLEKARVISQQPNERSYHIFYQIMSRHVPGILDMLYLVNDIREYHYVSQGKLTVESMDDAEEMDFTHKAFDVLMFSNEERDSVYKVTATVMHMGEMKFKQRGREEQAEPDGTEEGEDIAKLLDISSEDLYRNFAKPKIKVGNEFVTQGRNQIQVTNACGALAKAIYDRMFKYLVRKCNDTLETGLKRVQFIGVLDIAGFEIFDFNGFEQLCINFTNEKLQQFFNHHMFVLEQEEYKREGIDWTFIDFGLDLQACIELIEKPLGILSILEEESMFPKATDKSFEEKLKTNHLGKSSNFIKPRPPKPGIAEAHFGLVHYAGIVSYNITNWLEKNKDPLNDTVVDQLKKAGNFLSVEIFKDHPGQSGEEFTEEKSTKRAKGSGFQTVSGMYREQLNKLMSTLMSTCPHFIRCIIPNEYKQTDFCYKGLMIHDHMCSAAISPERLTFYRRETRRRAVSASDLRQYNILNPKVTKLEPDAKKGSVAILDDIELEHEKYRIGHTKVFFRAGVVGQLEELRDDRLAMIISWFQAWMRGFTSRKQYKKLQEQRLALIVVQRNLKKYMKLRNWNWYILWQKVKPLLNVTRVEDTIKALEDKVEKALEDWKKEEDLRKKYEANTVELLAERNDLVAALENTKGSVSHFLDKEAKLASQKKDLEAQLHETNERLHAEEVSKNQLIQSKKKFDLDISILKKEIEDLELSLQKAEQDKASKDHKICHLNDEIGHQDELISKIGKEKKQLQEGNQKSGEDIQGIEDKCNHLTKVKVKLEQTLDEMEDSLQREKRARIELEKSKRKFEGDLKLTQEAVADLERNKREFDVITQRKDKEFTSMAAKLEEEITLVLKLNKQIKEFHGRIEDLEEELNHERQARAKAEKGKVNIGRELEDATERLDEAGGATAAQIELNKKRESELLRLRRELEENKIQTEAVNTNLRKKHNDNMAEMTEQVDHLTKMKGRNEKEKEALRRECEESKTQMDILAKDKAGMEKMIKQLQFSLNDSQAHLDEANRTITDFDASKNKLSVDNADLLRQLEEAENNVGQLTKMKLSLANQLEDTKKLYDEESRSRATMLGKFRNLEHDNHGLREQLDEECESKSNLHRALLKAKAEAQIYRSKYETEGISRSEELEAANTKLVARLEEAEQQMERNNVKNLKLEKLKEAACAELDEIRIHLEQITTLNMAAEKRQKNFDKIVAEWKMKVD</sequence>
<gene>
    <name evidence="11" type="ORF">MNOR_LOCUS20710</name>
</gene>
<dbReference type="GO" id="GO:0031033">
    <property type="term" value="P:myosin filament organization"/>
    <property type="evidence" value="ECO:0007669"/>
    <property type="project" value="UniProtKB-ARBA"/>
</dbReference>
<feature type="coiled-coil region" evidence="9">
    <location>
        <begin position="806"/>
        <end position="861"/>
    </location>
</feature>
<dbReference type="Pfam" id="PF00063">
    <property type="entry name" value="Myosin_head"/>
    <property type="match status" value="1"/>
</dbReference>
<dbReference type="InterPro" id="IPR036961">
    <property type="entry name" value="Kinesin_motor_dom_sf"/>
</dbReference>
<protein>
    <recommendedName>
        <fullName evidence="10">Myosin motor domain-containing protein</fullName>
    </recommendedName>
</protein>
<keyword evidence="12" id="KW-1185">Reference proteome</keyword>
<dbReference type="Gene3D" id="1.20.120.720">
    <property type="entry name" value="Myosin VI head, motor domain, U50 subdomain"/>
    <property type="match status" value="1"/>
</dbReference>
<evidence type="ECO:0000256" key="3">
    <source>
        <dbReference type="ARBA" id="ARBA00022840"/>
    </source>
</evidence>
<evidence type="ECO:0000256" key="8">
    <source>
        <dbReference type="PROSITE-ProRule" id="PRU00782"/>
    </source>
</evidence>
<feature type="coiled-coil region" evidence="9">
    <location>
        <begin position="953"/>
        <end position="1030"/>
    </location>
</feature>